<comment type="caution">
    <text evidence="9">The sequence shown here is derived from an EMBL/GenBank/DDBJ whole genome shotgun (WGS) entry which is preliminary data.</text>
</comment>
<evidence type="ECO:0000259" key="8">
    <source>
        <dbReference type="PROSITE" id="PS51332"/>
    </source>
</evidence>
<evidence type="ECO:0000256" key="6">
    <source>
        <dbReference type="ARBA" id="ARBA00023235"/>
    </source>
</evidence>
<dbReference type="GO" id="GO:0004494">
    <property type="term" value="F:methylmalonyl-CoA mutase activity"/>
    <property type="evidence" value="ECO:0007669"/>
    <property type="project" value="UniProtKB-EC"/>
</dbReference>
<evidence type="ECO:0000313" key="9">
    <source>
        <dbReference type="EMBL" id="OSY43495.1"/>
    </source>
</evidence>
<dbReference type="SUPFAM" id="SSF51703">
    <property type="entry name" value="Cobalamin (vitamin B12)-dependent enzymes"/>
    <property type="match status" value="1"/>
</dbReference>
<comment type="cofactor">
    <cofactor evidence="1">
        <name>adenosylcob(III)alamin</name>
        <dbReference type="ChEBI" id="CHEBI:18408"/>
    </cofactor>
</comment>
<dbReference type="AlphaFoldDB" id="A0A1Y2N7P0"/>
<dbReference type="InterPro" id="IPR006099">
    <property type="entry name" value="MeMalonylCoA_mutase_a/b_cat"/>
</dbReference>
<dbReference type="InterPro" id="IPR006159">
    <property type="entry name" value="Acid_CoA_mut_C"/>
</dbReference>
<sequence>MPYPTDRERDRPWVIRTYAGHSSAAKTNELYRRNLAKGQTGLSVAFDLPTQTGYDPDDELAKGEVGKVGVPVSHIGDMRALFDGIPMAEANTSMTINAPAMWLLALYVAVAEEQAEESGLDYSEVRAKLAGTTQNDIVKEYLSRGTYVFPPAPSLRLITDMVAWSVTEIPKWNPINICSYHLQEAGASPTQELSYALCTAIAVLDSVRDSGQVPPEKFGDVVARISFFVNAGLRFVEEMCKMRAFARLWDEITRERYGVENPKQRRLRYGVQVNSLGLTEAQPENNVQRIVLEMLAVTLSKDARARAVQLPAWNEALGLPRPWDQQWALRMQQVLAYETDLLEYEDIFDGSHVVEAKVTELVEGARAEIDRVQEMGGAVAAVESGYMKGELVSSLAAERRRLESGERVVVGVNKFETTEPSPLQAEGAEAIFTVDPETERGAIEAIGAWREARDAGVVEESLRALRDAAKTEQNLMQVSIDCAKAGVTTGEWAGALREVFGEFRAPTGVSAATASGESATEIAEVRERVRATGDELGQRLRMLVGKPGLDGHSNGAEQVAVRARDVGFEVVYQGIRLTPSQIVAAAVQEGVHAVGLSVLSGSHLEVVPSVVRGLRDAGAGEIPVVVGGIIPPDDEKRLREGGIAAVFTPKNYRMTEMMDEIVSLIRKAQGLG</sequence>
<proteinExistence type="inferred from homology"/>
<gene>
    <name evidence="9" type="primary">scpA_1</name>
    <name evidence="9" type="ORF">BG845_00438</name>
</gene>
<organism evidence="9 10">
    <name type="scientific">Pseudonocardia autotrophica</name>
    <name type="common">Amycolata autotrophica</name>
    <name type="synonym">Nocardia autotrophica</name>
    <dbReference type="NCBI Taxonomy" id="2074"/>
    <lineage>
        <taxon>Bacteria</taxon>
        <taxon>Bacillati</taxon>
        <taxon>Actinomycetota</taxon>
        <taxon>Actinomycetes</taxon>
        <taxon>Pseudonocardiales</taxon>
        <taxon>Pseudonocardiaceae</taxon>
        <taxon>Pseudonocardia</taxon>
    </lineage>
</organism>
<dbReference type="NCBIfam" id="TIGR00641">
    <property type="entry name" value="acid_CoA_mut_N"/>
    <property type="match status" value="1"/>
</dbReference>
<comment type="subunit">
    <text evidence="3">Heterodimer of an alpha and a beta chain.</text>
</comment>
<dbReference type="InterPro" id="IPR016176">
    <property type="entry name" value="Cbl-dep_enz_cat"/>
</dbReference>
<dbReference type="PANTHER" id="PTHR48101:SF3">
    <property type="entry name" value="COENZYME B12-DEPENDENT MUTASE"/>
    <property type="match status" value="1"/>
</dbReference>
<name>A0A1Y2N7P0_PSEAH</name>
<evidence type="ECO:0000256" key="1">
    <source>
        <dbReference type="ARBA" id="ARBA00001922"/>
    </source>
</evidence>
<evidence type="ECO:0000256" key="7">
    <source>
        <dbReference type="ARBA" id="ARBA00023285"/>
    </source>
</evidence>
<dbReference type="GO" id="GO:0031419">
    <property type="term" value="F:cobalamin binding"/>
    <property type="evidence" value="ECO:0007669"/>
    <property type="project" value="UniProtKB-KW"/>
</dbReference>
<dbReference type="Gene3D" id="3.40.50.280">
    <property type="entry name" value="Cobalamin-binding domain"/>
    <property type="match status" value="1"/>
</dbReference>
<dbReference type="InterPro" id="IPR036724">
    <property type="entry name" value="Cobalamin-bd_sf"/>
</dbReference>
<dbReference type="GO" id="GO:0046872">
    <property type="term" value="F:metal ion binding"/>
    <property type="evidence" value="ECO:0007669"/>
    <property type="project" value="UniProtKB-KW"/>
</dbReference>
<dbReference type="Proteomes" id="UP000194360">
    <property type="component" value="Unassembled WGS sequence"/>
</dbReference>
<reference evidence="9 10" key="1">
    <citation type="submission" date="2016-09" db="EMBL/GenBank/DDBJ databases">
        <title>Pseudonocardia autotrophica DSM535, a candidate organism with high potential of specific P450 cytochromes.</title>
        <authorList>
            <person name="Grumaz C."/>
            <person name="Vainshtein Y."/>
            <person name="Kirstahler P."/>
            <person name="Sohn K."/>
        </authorList>
    </citation>
    <scope>NUCLEOTIDE SEQUENCE [LARGE SCALE GENOMIC DNA]</scope>
    <source>
        <strain evidence="9 10">DSM 535</strain>
    </source>
</reference>
<evidence type="ECO:0000256" key="4">
    <source>
        <dbReference type="ARBA" id="ARBA00022628"/>
    </source>
</evidence>
<dbReference type="Gene3D" id="3.20.20.240">
    <property type="entry name" value="Methylmalonyl-CoA mutase"/>
    <property type="match status" value="1"/>
</dbReference>
<dbReference type="Pfam" id="PF02310">
    <property type="entry name" value="B12-binding"/>
    <property type="match status" value="1"/>
</dbReference>
<accession>A0A1Y2N7P0</accession>
<dbReference type="RefSeq" id="WP_085910785.1">
    <property type="nucleotide sequence ID" value="NZ_AP018920.1"/>
</dbReference>
<keyword evidence="10" id="KW-1185">Reference proteome</keyword>
<dbReference type="PROSITE" id="PS51332">
    <property type="entry name" value="B12_BINDING"/>
    <property type="match status" value="1"/>
</dbReference>
<keyword evidence="6 9" id="KW-0413">Isomerase</keyword>
<keyword evidence="4" id="KW-0846">Cobalamin</keyword>
<protein>
    <submittedName>
        <fullName evidence="9">Methylmalonyl-CoA mutase</fullName>
        <ecNumber evidence="9">5.4.99.2</ecNumber>
    </submittedName>
</protein>
<dbReference type="CDD" id="cd02071">
    <property type="entry name" value="MM_CoA_mut_B12_BD"/>
    <property type="match status" value="1"/>
</dbReference>
<dbReference type="OrthoDB" id="9762378at2"/>
<dbReference type="PANTHER" id="PTHR48101">
    <property type="entry name" value="METHYLMALONYL-COA MUTASE, MITOCHONDRIAL-RELATED"/>
    <property type="match status" value="1"/>
</dbReference>
<dbReference type="STRING" id="2074.BG845_00438"/>
<dbReference type="NCBIfam" id="TIGR00640">
    <property type="entry name" value="acid_CoA_mut_C"/>
    <property type="match status" value="1"/>
</dbReference>
<comment type="similarity">
    <text evidence="2">Belongs to the methylmalonyl-CoA mutase family.</text>
</comment>
<dbReference type="EC" id="5.4.99.2" evidence="9"/>
<keyword evidence="5" id="KW-0479">Metal-binding</keyword>
<dbReference type="InterPro" id="IPR006158">
    <property type="entry name" value="Cobalamin-bd"/>
</dbReference>
<dbReference type="SUPFAM" id="SSF52242">
    <property type="entry name" value="Cobalamin (vitamin B12)-binding domain"/>
    <property type="match status" value="1"/>
</dbReference>
<evidence type="ECO:0000256" key="3">
    <source>
        <dbReference type="ARBA" id="ARBA00011870"/>
    </source>
</evidence>
<evidence type="ECO:0000313" key="10">
    <source>
        <dbReference type="Proteomes" id="UP000194360"/>
    </source>
</evidence>
<feature type="domain" description="B12-binding" evidence="8">
    <location>
        <begin position="539"/>
        <end position="672"/>
    </location>
</feature>
<dbReference type="Pfam" id="PF01642">
    <property type="entry name" value="MM_CoA_mutase"/>
    <property type="match status" value="1"/>
</dbReference>
<keyword evidence="7" id="KW-0170">Cobalt</keyword>
<evidence type="ECO:0000256" key="5">
    <source>
        <dbReference type="ARBA" id="ARBA00022723"/>
    </source>
</evidence>
<dbReference type="InterPro" id="IPR006098">
    <property type="entry name" value="MMCoA_mutase_a_cat"/>
</dbReference>
<dbReference type="EMBL" id="MIGB01000002">
    <property type="protein sequence ID" value="OSY43495.1"/>
    <property type="molecule type" value="Genomic_DNA"/>
</dbReference>
<evidence type="ECO:0000256" key="2">
    <source>
        <dbReference type="ARBA" id="ARBA00008465"/>
    </source>
</evidence>